<sequence>MTTTIDARVKSVYKLAKTYPDNQQLQEAVGVVKTLRRSQGQLAFWSEQHKIDKKQLKAEIITLSRENQALEVQIRLKVQDIDRLKSELTQINEQMTQLTEEKQRMIAQRDRVIAQLKQIETEVELATIQVRQTNDLFKKFSIIWTLLQSLFFRDTRQGYGKIDNTLPDFKDKPQMGTSSADIGRDLLDK</sequence>
<dbReference type="HOGENOM" id="CLU_123239_0_0_3"/>
<organism evidence="3 4">
    <name type="scientific">Crocosphaera subtropica (strain ATCC 51142 / BH68)</name>
    <name type="common">Cyanothece sp. (strain ATCC 51142)</name>
    <dbReference type="NCBI Taxonomy" id="43989"/>
    <lineage>
        <taxon>Bacteria</taxon>
        <taxon>Bacillati</taxon>
        <taxon>Cyanobacteriota</taxon>
        <taxon>Cyanophyceae</taxon>
        <taxon>Oscillatoriophycideae</taxon>
        <taxon>Chroococcales</taxon>
        <taxon>Aphanothecaceae</taxon>
        <taxon>Crocosphaera</taxon>
        <taxon>Crocosphaera subtropica</taxon>
    </lineage>
</organism>
<dbReference type="RefSeq" id="WP_009546817.1">
    <property type="nucleotide sequence ID" value="NC_010546.1"/>
</dbReference>
<dbReference type="KEGG" id="cyt:cce_0325"/>
<evidence type="ECO:0000313" key="3">
    <source>
        <dbReference type="EMBL" id="ACB49676.1"/>
    </source>
</evidence>
<protein>
    <submittedName>
        <fullName evidence="3">Uncharacterized protein</fullName>
    </submittedName>
</protein>
<gene>
    <name evidence="3" type="ordered locus">cce_0325</name>
</gene>
<proteinExistence type="predicted"/>
<evidence type="ECO:0000256" key="2">
    <source>
        <dbReference type="SAM" id="MobiDB-lite"/>
    </source>
</evidence>
<dbReference type="eggNOG" id="COG1196">
    <property type="taxonomic scope" value="Bacteria"/>
</dbReference>
<dbReference type="EMBL" id="CP000806">
    <property type="protein sequence ID" value="ACB49676.1"/>
    <property type="molecule type" value="Genomic_DNA"/>
</dbReference>
<accession>B1X135</accession>
<feature type="coiled-coil region" evidence="1">
    <location>
        <begin position="46"/>
        <end position="136"/>
    </location>
</feature>
<feature type="region of interest" description="Disordered" evidence="2">
    <location>
        <begin position="165"/>
        <end position="189"/>
    </location>
</feature>
<dbReference type="AlphaFoldDB" id="B1X135"/>
<evidence type="ECO:0000256" key="1">
    <source>
        <dbReference type="SAM" id="Coils"/>
    </source>
</evidence>
<dbReference type="OrthoDB" id="427322at2"/>
<keyword evidence="4" id="KW-1185">Reference proteome</keyword>
<dbReference type="Proteomes" id="UP000001203">
    <property type="component" value="Chromosome circular"/>
</dbReference>
<evidence type="ECO:0000313" key="4">
    <source>
        <dbReference type="Proteomes" id="UP000001203"/>
    </source>
</evidence>
<reference evidence="3 4" key="1">
    <citation type="journal article" date="2008" name="Proc. Natl. Acad. Sci. U.S.A.">
        <title>The genome of Cyanothece 51142, a unicellular diazotrophic cyanobacterium important in the marine nitrogen cycle.</title>
        <authorList>
            <person name="Welsh E.A."/>
            <person name="Liberton M."/>
            <person name="Stoeckel J."/>
            <person name="Loh T."/>
            <person name="Elvitigala T."/>
            <person name="Wang C."/>
            <person name="Wollam A."/>
            <person name="Fulton R.S."/>
            <person name="Clifton S.W."/>
            <person name="Jacobs J.M."/>
            <person name="Aurora R."/>
            <person name="Ghosh B.K."/>
            <person name="Sherman L.A."/>
            <person name="Smith R.D."/>
            <person name="Wilson R.K."/>
            <person name="Pakrasi H.B."/>
        </authorList>
    </citation>
    <scope>NUCLEOTIDE SEQUENCE [LARGE SCALE GENOMIC DNA]</scope>
    <source>
        <strain evidence="4">ATCC 51142 / BH68</strain>
    </source>
</reference>
<name>B1X135_CROS5</name>
<dbReference type="STRING" id="43989.cce_0325"/>
<keyword evidence="1" id="KW-0175">Coiled coil</keyword>